<dbReference type="InterPro" id="IPR059179">
    <property type="entry name" value="MLKL-like_MCAfunc"/>
</dbReference>
<dbReference type="InterPro" id="IPR006597">
    <property type="entry name" value="Sel1-like"/>
</dbReference>
<feature type="domain" description="Protein kinase" evidence="3">
    <location>
        <begin position="246"/>
        <end position="514"/>
    </location>
</feature>
<dbReference type="SUPFAM" id="SSF81901">
    <property type="entry name" value="HCP-like"/>
    <property type="match status" value="1"/>
</dbReference>
<sequence>MLNNNNGTVPMDCDNPRNQFQTTPGDVARAVVHNALEASTNFVPFAPLLDIFLKLGEDIVTLYQKAEHNKRLCNYLTKRVNSAVAAVRDLEIRKQDSADFFMEQANLQLIKDFLKCMLDVRKFITDVSQLGSFGNFFQAGNIVQKYKDLSGRFDGYMASLNLAINKATYSYVQNINHNVEELRKFDLEVELKSIKSDLVEMKKFMSDMAADGKTGSDETTFTDIKRIRELNNRYQREQRKGNEITIEPANLLKLDDYEPKYESEPRGKTIHCRWNNTFLLEYAFKEIPQISDEQTEKEIGQQVAILKELKNSEHIIKFYGIAKSSDGSKFYLVTEWMENGTLQEYYKKFTLNWTQKFEFAIDICRGIAFLNAVEILHHDIRGANILISGNHKAKIANFGLSRKFRDITRNIQVNLENVRYMAPEKLEHGDKKRYTVKCEIYSLGALLWEIAEEKAPYTNEGIDLQTIRYRVVKEKYREPFYSDVPKVWRDITYAALSHDPDFRPTISKIFTILFDYHHKDEKRPPPTVDEFETEFVIDDDFMTVEAAVKEHRKPDGNKRKAWDCFNQFANQGDVDAKYWVGYYLYHSVLPEHKDNRQENLQRAARLFKETADCGKVEAQLRYGFCLWQGDGVPADWDEAMRYLKLAADNGNPTAMYNVGSAYWIGKGVVKDQEIGSKYLKMAAKKDQHNAISMCKKLGITF</sequence>
<dbReference type="SMART" id="SM00671">
    <property type="entry name" value="SEL1"/>
    <property type="match status" value="3"/>
</dbReference>
<dbReference type="InterPro" id="IPR011009">
    <property type="entry name" value="Kinase-like_dom_sf"/>
</dbReference>
<dbReference type="InterPro" id="IPR008266">
    <property type="entry name" value="Tyr_kinase_AS"/>
</dbReference>
<dbReference type="PANTHER" id="PTHR44329">
    <property type="entry name" value="SERINE/THREONINE-PROTEIN KINASE TNNI3K-RELATED"/>
    <property type="match status" value="1"/>
</dbReference>
<reference evidence="4" key="1">
    <citation type="submission" date="2021-06" db="EMBL/GenBank/DDBJ databases">
        <authorList>
            <person name="Kallberg Y."/>
            <person name="Tangrot J."/>
            <person name="Rosling A."/>
        </authorList>
    </citation>
    <scope>NUCLEOTIDE SEQUENCE</scope>
    <source>
        <strain evidence="4">FL966</strain>
    </source>
</reference>
<keyword evidence="1" id="KW-0547">Nucleotide-binding</keyword>
<dbReference type="OrthoDB" id="2384430at2759"/>
<dbReference type="GO" id="GO:0007166">
    <property type="term" value="P:cell surface receptor signaling pathway"/>
    <property type="evidence" value="ECO:0007669"/>
    <property type="project" value="InterPro"/>
</dbReference>
<dbReference type="InterPro" id="IPR001245">
    <property type="entry name" value="Ser-Thr/Tyr_kinase_cat_dom"/>
</dbReference>
<name>A0A9N9DDG0_9GLOM</name>
<dbReference type="InterPro" id="IPR036537">
    <property type="entry name" value="Adaptor_Cbl_N_dom_sf"/>
</dbReference>
<dbReference type="Gene3D" id="1.25.40.10">
    <property type="entry name" value="Tetratricopeptide repeat domain"/>
    <property type="match status" value="1"/>
</dbReference>
<dbReference type="PROSITE" id="PS00109">
    <property type="entry name" value="PROTEIN_KINASE_TYR"/>
    <property type="match status" value="1"/>
</dbReference>
<evidence type="ECO:0000256" key="2">
    <source>
        <dbReference type="ARBA" id="ARBA00022840"/>
    </source>
</evidence>
<organism evidence="4 5">
    <name type="scientific">Cetraspora pellucida</name>
    <dbReference type="NCBI Taxonomy" id="1433469"/>
    <lineage>
        <taxon>Eukaryota</taxon>
        <taxon>Fungi</taxon>
        <taxon>Fungi incertae sedis</taxon>
        <taxon>Mucoromycota</taxon>
        <taxon>Glomeromycotina</taxon>
        <taxon>Glomeromycetes</taxon>
        <taxon>Diversisporales</taxon>
        <taxon>Gigasporaceae</taxon>
        <taxon>Cetraspora</taxon>
    </lineage>
</organism>
<dbReference type="AlphaFoldDB" id="A0A9N9DDG0"/>
<protein>
    <submittedName>
        <fullName evidence="4">1663_t:CDS:1</fullName>
    </submittedName>
</protein>
<dbReference type="PANTHER" id="PTHR44329:SF298">
    <property type="entry name" value="MIXED LINEAGE KINASE DOMAIN-LIKE PROTEIN"/>
    <property type="match status" value="1"/>
</dbReference>
<dbReference type="GO" id="GO:0097527">
    <property type="term" value="P:necroptotic signaling pathway"/>
    <property type="evidence" value="ECO:0007669"/>
    <property type="project" value="TreeGrafter"/>
</dbReference>
<dbReference type="Proteomes" id="UP000789759">
    <property type="component" value="Unassembled WGS sequence"/>
</dbReference>
<dbReference type="GO" id="GO:0005524">
    <property type="term" value="F:ATP binding"/>
    <property type="evidence" value="ECO:0007669"/>
    <property type="project" value="UniProtKB-KW"/>
</dbReference>
<proteinExistence type="predicted"/>
<comment type="caution">
    <text evidence="4">The sequence shown here is derived from an EMBL/GenBank/DDBJ whole genome shotgun (WGS) entry which is preliminary data.</text>
</comment>
<gene>
    <name evidence="4" type="ORF">CPELLU_LOCUS8442</name>
</gene>
<dbReference type="CDD" id="cd21037">
    <property type="entry name" value="MLKL_NTD"/>
    <property type="match status" value="1"/>
</dbReference>
<dbReference type="InterPro" id="IPR011990">
    <property type="entry name" value="TPR-like_helical_dom_sf"/>
</dbReference>
<evidence type="ECO:0000259" key="3">
    <source>
        <dbReference type="PROSITE" id="PS50011"/>
    </source>
</evidence>
<dbReference type="Pfam" id="PF08238">
    <property type="entry name" value="Sel1"/>
    <property type="match status" value="4"/>
</dbReference>
<dbReference type="Gene3D" id="1.10.510.10">
    <property type="entry name" value="Transferase(Phosphotransferase) domain 1"/>
    <property type="match status" value="1"/>
</dbReference>
<dbReference type="GO" id="GO:0004672">
    <property type="term" value="F:protein kinase activity"/>
    <property type="evidence" value="ECO:0007669"/>
    <property type="project" value="InterPro"/>
</dbReference>
<accession>A0A9N9DDG0</accession>
<evidence type="ECO:0000313" key="5">
    <source>
        <dbReference type="Proteomes" id="UP000789759"/>
    </source>
</evidence>
<dbReference type="Gene3D" id="1.20.930.20">
    <property type="entry name" value="Adaptor protein Cbl, N-terminal domain"/>
    <property type="match status" value="1"/>
</dbReference>
<keyword evidence="2" id="KW-0067">ATP-binding</keyword>
<dbReference type="InterPro" id="IPR000719">
    <property type="entry name" value="Prot_kinase_dom"/>
</dbReference>
<keyword evidence="5" id="KW-1185">Reference proteome</keyword>
<dbReference type="InterPro" id="IPR051681">
    <property type="entry name" value="Ser/Thr_Kinases-Pseudokinases"/>
</dbReference>
<dbReference type="EMBL" id="CAJVQA010006010">
    <property type="protein sequence ID" value="CAG8632229.1"/>
    <property type="molecule type" value="Genomic_DNA"/>
</dbReference>
<dbReference type="SUPFAM" id="SSF56112">
    <property type="entry name" value="Protein kinase-like (PK-like)"/>
    <property type="match status" value="1"/>
</dbReference>
<evidence type="ECO:0000313" key="4">
    <source>
        <dbReference type="EMBL" id="CAG8632229.1"/>
    </source>
</evidence>
<dbReference type="Pfam" id="PF07714">
    <property type="entry name" value="PK_Tyr_Ser-Thr"/>
    <property type="match status" value="1"/>
</dbReference>
<dbReference type="PROSITE" id="PS50011">
    <property type="entry name" value="PROTEIN_KINASE_DOM"/>
    <property type="match status" value="1"/>
</dbReference>
<evidence type="ECO:0000256" key="1">
    <source>
        <dbReference type="ARBA" id="ARBA00022741"/>
    </source>
</evidence>